<gene>
    <name evidence="1" type="ORF">MILVUS5_LOCUS40130</name>
</gene>
<reference evidence="1" key="1">
    <citation type="submission" date="2023-10" db="EMBL/GenBank/DDBJ databases">
        <authorList>
            <person name="Rodriguez Cubillos JULIANA M."/>
            <person name="De Vega J."/>
        </authorList>
    </citation>
    <scope>NUCLEOTIDE SEQUENCE</scope>
</reference>
<name>A0ACB0M8Q1_TRIPR</name>
<keyword evidence="2" id="KW-1185">Reference proteome</keyword>
<dbReference type="EMBL" id="CASHSV030000823">
    <property type="protein sequence ID" value="CAJ2677680.1"/>
    <property type="molecule type" value="Genomic_DNA"/>
</dbReference>
<accession>A0ACB0M8Q1</accession>
<dbReference type="Proteomes" id="UP001177021">
    <property type="component" value="Unassembled WGS sequence"/>
</dbReference>
<evidence type="ECO:0000313" key="1">
    <source>
        <dbReference type="EMBL" id="CAJ2677680.1"/>
    </source>
</evidence>
<sequence length="347" mass="39222">MLWFKKSLHCKPQSSEVHDPKANRHHKIKNNKDKSVKNCINGSSSHHDMLNHVTHDIVFDSKSGEIKCYPCFQNNEVSSSHRSTKGTKISTKSHYVDCDECFVFSKSKVTIVKESNDLFPGTTFPLATIEEHDISEHSVINLQRQDSSWQIIKKICEVNDDNSESKAILQIEHVLKVQNMQETFASFEEFRETTKINAEKLQIKHPRCLVDGNEMLRFHGTTIACSLGINGSSNPCTLDQCGLCQILRLGFSANQKFKDTIGVFTASTCGKAFDSIKSLNKPFMRKCVIVCRVIAGRINNPLQEIQEMSDSDYDSLVKSINCQLDIEELIVLNPRGVLPCFVVMYTL</sequence>
<organism evidence="1 2">
    <name type="scientific">Trifolium pratense</name>
    <name type="common">Red clover</name>
    <dbReference type="NCBI Taxonomy" id="57577"/>
    <lineage>
        <taxon>Eukaryota</taxon>
        <taxon>Viridiplantae</taxon>
        <taxon>Streptophyta</taxon>
        <taxon>Embryophyta</taxon>
        <taxon>Tracheophyta</taxon>
        <taxon>Spermatophyta</taxon>
        <taxon>Magnoliopsida</taxon>
        <taxon>eudicotyledons</taxon>
        <taxon>Gunneridae</taxon>
        <taxon>Pentapetalae</taxon>
        <taxon>rosids</taxon>
        <taxon>fabids</taxon>
        <taxon>Fabales</taxon>
        <taxon>Fabaceae</taxon>
        <taxon>Papilionoideae</taxon>
        <taxon>50 kb inversion clade</taxon>
        <taxon>NPAAA clade</taxon>
        <taxon>Hologalegina</taxon>
        <taxon>IRL clade</taxon>
        <taxon>Trifolieae</taxon>
        <taxon>Trifolium</taxon>
    </lineage>
</organism>
<proteinExistence type="predicted"/>
<protein>
    <submittedName>
        <fullName evidence="1">Uncharacterized protein</fullName>
    </submittedName>
</protein>
<comment type="caution">
    <text evidence="1">The sequence shown here is derived from an EMBL/GenBank/DDBJ whole genome shotgun (WGS) entry which is preliminary data.</text>
</comment>
<evidence type="ECO:0000313" key="2">
    <source>
        <dbReference type="Proteomes" id="UP001177021"/>
    </source>
</evidence>